<dbReference type="EMBL" id="MH588545">
    <property type="protein sequence ID" value="AXQ68978.1"/>
    <property type="molecule type" value="Genomic_DNA"/>
</dbReference>
<name>A0A385EE07_9CAUD</name>
<dbReference type="Proteomes" id="UP000259026">
    <property type="component" value="Segment"/>
</dbReference>
<protein>
    <submittedName>
        <fullName evidence="1">Uncharacterized protein</fullName>
    </submittedName>
</protein>
<evidence type="ECO:0000313" key="2">
    <source>
        <dbReference type="Proteomes" id="UP000259026"/>
    </source>
</evidence>
<gene>
    <name evidence="1" type="ORF">CcrPW_gp439c</name>
</gene>
<proteinExistence type="predicted"/>
<reference evidence="2" key="1">
    <citation type="submission" date="2018-07" db="EMBL/GenBank/DDBJ databases">
        <title>Giant CbK-like Caulobacter bacteriophages have genetically divergent genomes.</title>
        <authorList>
            <person name="Wilson K.M."/>
            <person name="Ely B."/>
        </authorList>
    </citation>
    <scope>NUCLEOTIDE SEQUENCE [LARGE SCALE GENOMIC DNA]</scope>
</reference>
<keyword evidence="2" id="KW-1185">Reference proteome</keyword>
<reference evidence="1 2" key="2">
    <citation type="submission" date="2018-09" db="EMBL/GenBank/DDBJ databases">
        <title>Giant CbK-like Caulobacter bacteriophages have genetically divergent genomes.</title>
        <authorList>
            <person name="Wilson K."/>
            <person name="Ely B."/>
        </authorList>
    </citation>
    <scope>NUCLEOTIDE SEQUENCE [LARGE SCALE GENOMIC DNA]</scope>
</reference>
<sequence>MTLIETLQERTIAKVKRRNGFILLLDAAGDTILMTKEESLFDHDGNHFLTWDVEDDTPAPEVLKRR</sequence>
<evidence type="ECO:0000313" key="1">
    <source>
        <dbReference type="EMBL" id="AXQ68978.1"/>
    </source>
</evidence>
<accession>A0A385EE07</accession>
<organism evidence="1 2">
    <name type="scientific">Caulobacter phage CcrPW</name>
    <dbReference type="NCBI Taxonomy" id="2283271"/>
    <lineage>
        <taxon>Viruses</taxon>
        <taxon>Duplodnaviria</taxon>
        <taxon>Heunggongvirae</taxon>
        <taxon>Uroviricota</taxon>
        <taxon>Caudoviricetes</taxon>
        <taxon>Jeanschmidtviridae</taxon>
        <taxon>Colossusvirus</taxon>
        <taxon>Colossusvirus PW</taxon>
    </lineage>
</organism>